<evidence type="ECO:0000256" key="3">
    <source>
        <dbReference type="ARBA" id="ARBA00022692"/>
    </source>
</evidence>
<evidence type="ECO:0000256" key="6">
    <source>
        <dbReference type="SAM" id="Phobius"/>
    </source>
</evidence>
<dbReference type="PRINTS" id="PR01036">
    <property type="entry name" value="TCRTETB"/>
</dbReference>
<name>A0ABU8RYY3_9SPHN</name>
<accession>A0ABU8RYY3</accession>
<feature type="transmembrane region" description="Helical" evidence="6">
    <location>
        <begin position="316"/>
        <end position="336"/>
    </location>
</feature>
<feature type="transmembrane region" description="Helical" evidence="6">
    <location>
        <begin position="70"/>
        <end position="89"/>
    </location>
</feature>
<gene>
    <name evidence="8" type="ORF">WG901_16060</name>
</gene>
<dbReference type="RefSeq" id="WP_339588105.1">
    <property type="nucleotide sequence ID" value="NZ_JBBHJZ010000003.1"/>
</dbReference>
<dbReference type="Pfam" id="PF07690">
    <property type="entry name" value="MFS_1"/>
    <property type="match status" value="1"/>
</dbReference>
<feature type="transmembrane region" description="Helical" evidence="6">
    <location>
        <begin position="101"/>
        <end position="121"/>
    </location>
</feature>
<evidence type="ECO:0000313" key="8">
    <source>
        <dbReference type="EMBL" id="MEJ5978168.1"/>
    </source>
</evidence>
<feature type="transmembrane region" description="Helical" evidence="6">
    <location>
        <begin position="156"/>
        <end position="176"/>
    </location>
</feature>
<dbReference type="Gene3D" id="1.20.1250.20">
    <property type="entry name" value="MFS general substrate transporter like domains"/>
    <property type="match status" value="1"/>
</dbReference>
<dbReference type="PANTHER" id="PTHR42718:SF9">
    <property type="entry name" value="MAJOR FACILITATOR SUPERFAMILY MULTIDRUG TRANSPORTER MFSC"/>
    <property type="match status" value="1"/>
</dbReference>
<feature type="transmembrane region" description="Helical" evidence="6">
    <location>
        <begin position="237"/>
        <end position="258"/>
    </location>
</feature>
<protein>
    <submittedName>
        <fullName evidence="8">MFS transporter</fullName>
    </submittedName>
</protein>
<proteinExistence type="predicted"/>
<evidence type="ECO:0000259" key="7">
    <source>
        <dbReference type="PROSITE" id="PS50850"/>
    </source>
</evidence>
<dbReference type="EMBL" id="JBBHJZ010000003">
    <property type="protein sequence ID" value="MEJ5978168.1"/>
    <property type="molecule type" value="Genomic_DNA"/>
</dbReference>
<evidence type="ECO:0000256" key="1">
    <source>
        <dbReference type="ARBA" id="ARBA00004141"/>
    </source>
</evidence>
<dbReference type="CDD" id="cd17321">
    <property type="entry name" value="MFS_MMR_MDR_like"/>
    <property type="match status" value="1"/>
</dbReference>
<sequence length="464" mass="48168">MHDRPSAEHTAAVPPFADGLATPRRYAAIVAVSLGTMIGVIDTGSLNIALPTLAQELNVAPSSVVTLVTAYQLVLIMTVLPLSALGDRLGHRTLYQYGQALYLVATLLCFVAHSLAALVAIRVAQALGAAATASVASAMIRQIYPQARLGRGMALNTMLATLASTIAPSLGGLILSHARWPWLFAICLPLGAVSLLAGSKALPDPVRRAGRYDLLAALLCAATFGLAVVGMESAVHGVPPLLTGLLLVAAIVIGTAFVRREAEQEHPVLPVDLLRDRQIALSSLAGLAGSIATMIVMITLPFRLQQEFHYTPTEAGLVYAAWPMALVLFAPVSGILSDRFRPGLLGIVGTVLGVTGMVLLAFLPAHPEHVDIMWRLVVISAGSGIFFAPNARQIIFAAPMTRAAAAGGLTQTTRMTGQVMGSTITAGLLALSLGSGATPSLVAAALFSISGVSCLVLLGLRPRA</sequence>
<feature type="transmembrane region" description="Helical" evidence="6">
    <location>
        <begin position="440"/>
        <end position="460"/>
    </location>
</feature>
<feature type="transmembrane region" description="Helical" evidence="6">
    <location>
        <begin position="412"/>
        <end position="434"/>
    </location>
</feature>
<keyword evidence="3 6" id="KW-0812">Transmembrane</keyword>
<feature type="transmembrane region" description="Helical" evidence="6">
    <location>
        <begin position="279"/>
        <end position="304"/>
    </location>
</feature>
<feature type="transmembrane region" description="Helical" evidence="6">
    <location>
        <begin position="26"/>
        <end position="50"/>
    </location>
</feature>
<feature type="transmembrane region" description="Helical" evidence="6">
    <location>
        <begin position="182"/>
        <end position="202"/>
    </location>
</feature>
<feature type="transmembrane region" description="Helical" evidence="6">
    <location>
        <begin position="372"/>
        <end position="391"/>
    </location>
</feature>
<dbReference type="InterPro" id="IPR020846">
    <property type="entry name" value="MFS_dom"/>
</dbReference>
<comment type="caution">
    <text evidence="8">The sequence shown here is derived from an EMBL/GenBank/DDBJ whole genome shotgun (WGS) entry which is preliminary data.</text>
</comment>
<evidence type="ECO:0000313" key="9">
    <source>
        <dbReference type="Proteomes" id="UP001361239"/>
    </source>
</evidence>
<dbReference type="InterPro" id="IPR036259">
    <property type="entry name" value="MFS_trans_sf"/>
</dbReference>
<organism evidence="8 9">
    <name type="scientific">Novosphingobium anseongense</name>
    <dbReference type="NCBI Taxonomy" id="3133436"/>
    <lineage>
        <taxon>Bacteria</taxon>
        <taxon>Pseudomonadati</taxon>
        <taxon>Pseudomonadota</taxon>
        <taxon>Alphaproteobacteria</taxon>
        <taxon>Sphingomonadales</taxon>
        <taxon>Sphingomonadaceae</taxon>
        <taxon>Novosphingobium</taxon>
    </lineage>
</organism>
<keyword evidence="4 6" id="KW-1133">Transmembrane helix</keyword>
<dbReference type="Gene3D" id="1.20.1720.10">
    <property type="entry name" value="Multidrug resistance protein D"/>
    <property type="match status" value="1"/>
</dbReference>
<evidence type="ECO:0000256" key="2">
    <source>
        <dbReference type="ARBA" id="ARBA00022448"/>
    </source>
</evidence>
<dbReference type="SUPFAM" id="SSF103473">
    <property type="entry name" value="MFS general substrate transporter"/>
    <property type="match status" value="1"/>
</dbReference>
<dbReference type="InterPro" id="IPR011701">
    <property type="entry name" value="MFS"/>
</dbReference>
<evidence type="ECO:0000256" key="4">
    <source>
        <dbReference type="ARBA" id="ARBA00022989"/>
    </source>
</evidence>
<dbReference type="PANTHER" id="PTHR42718">
    <property type="entry name" value="MAJOR FACILITATOR SUPERFAMILY MULTIDRUG TRANSPORTER MFSC"/>
    <property type="match status" value="1"/>
</dbReference>
<keyword evidence="9" id="KW-1185">Reference proteome</keyword>
<evidence type="ECO:0000256" key="5">
    <source>
        <dbReference type="ARBA" id="ARBA00023136"/>
    </source>
</evidence>
<reference evidence="8 9" key="1">
    <citation type="submission" date="2024-03" db="EMBL/GenBank/DDBJ databases">
        <authorList>
            <person name="Jo J.-H."/>
        </authorList>
    </citation>
    <scope>NUCLEOTIDE SEQUENCE [LARGE SCALE GENOMIC DNA]</scope>
    <source>
        <strain evidence="8 9">PS1R-30</strain>
    </source>
</reference>
<keyword evidence="2" id="KW-0813">Transport</keyword>
<comment type="subcellular location">
    <subcellularLocation>
        <location evidence="1">Membrane</location>
        <topology evidence="1">Multi-pass membrane protein</topology>
    </subcellularLocation>
</comment>
<dbReference type="Proteomes" id="UP001361239">
    <property type="component" value="Unassembled WGS sequence"/>
</dbReference>
<feature type="transmembrane region" description="Helical" evidence="6">
    <location>
        <begin position="214"/>
        <end position="231"/>
    </location>
</feature>
<feature type="domain" description="Major facilitator superfamily (MFS) profile" evidence="7">
    <location>
        <begin position="28"/>
        <end position="463"/>
    </location>
</feature>
<dbReference type="PROSITE" id="PS50850">
    <property type="entry name" value="MFS"/>
    <property type="match status" value="1"/>
</dbReference>
<keyword evidence="5 6" id="KW-0472">Membrane</keyword>
<feature type="transmembrane region" description="Helical" evidence="6">
    <location>
        <begin position="343"/>
        <end position="366"/>
    </location>
</feature>